<dbReference type="GO" id="GO:0005737">
    <property type="term" value="C:cytoplasm"/>
    <property type="evidence" value="ECO:0007669"/>
    <property type="project" value="TreeGrafter"/>
</dbReference>
<dbReference type="GO" id="GO:0035591">
    <property type="term" value="F:signaling adaptor activity"/>
    <property type="evidence" value="ECO:0007669"/>
    <property type="project" value="TreeGrafter"/>
</dbReference>
<organism evidence="5 6">
    <name type="scientific">Tenebrio molitor</name>
    <name type="common">Yellow mealworm beetle</name>
    <dbReference type="NCBI Taxonomy" id="7067"/>
    <lineage>
        <taxon>Eukaryota</taxon>
        <taxon>Metazoa</taxon>
        <taxon>Ecdysozoa</taxon>
        <taxon>Arthropoda</taxon>
        <taxon>Hexapoda</taxon>
        <taxon>Insecta</taxon>
        <taxon>Pterygota</taxon>
        <taxon>Neoptera</taxon>
        <taxon>Endopterygota</taxon>
        <taxon>Coleoptera</taxon>
        <taxon>Polyphaga</taxon>
        <taxon>Cucujiformia</taxon>
        <taxon>Tenebrionidae</taxon>
        <taxon>Tenebrio</taxon>
    </lineage>
</organism>
<evidence type="ECO:0000256" key="3">
    <source>
        <dbReference type="SAM" id="Phobius"/>
    </source>
</evidence>
<keyword evidence="1 2" id="KW-0727">SH2 domain</keyword>
<feature type="transmembrane region" description="Helical" evidence="3">
    <location>
        <begin position="159"/>
        <end position="179"/>
    </location>
</feature>
<dbReference type="InterPro" id="IPR051184">
    <property type="entry name" value="Tyrosine-phos_adapter"/>
</dbReference>
<dbReference type="PANTHER" id="PTHR19969:SF5">
    <property type="entry name" value="CRK-LIKE PROTEIN"/>
    <property type="match status" value="1"/>
</dbReference>
<dbReference type="GO" id="GO:0016477">
    <property type="term" value="P:cell migration"/>
    <property type="evidence" value="ECO:0007669"/>
    <property type="project" value="TreeGrafter"/>
</dbReference>
<dbReference type="GO" id="GO:0030971">
    <property type="term" value="F:receptor tyrosine kinase binding"/>
    <property type="evidence" value="ECO:0007669"/>
    <property type="project" value="TreeGrafter"/>
</dbReference>
<feature type="transmembrane region" description="Helical" evidence="3">
    <location>
        <begin position="281"/>
        <end position="299"/>
    </location>
</feature>
<feature type="transmembrane region" description="Helical" evidence="3">
    <location>
        <begin position="199"/>
        <end position="230"/>
    </location>
</feature>
<dbReference type="InterPro" id="IPR000980">
    <property type="entry name" value="SH2"/>
</dbReference>
<gene>
    <name evidence="5" type="ORF">GEV33_014145</name>
</gene>
<reference evidence="5" key="1">
    <citation type="journal article" date="2020" name="J Insects Food Feed">
        <title>The yellow mealworm (Tenebrio molitor) genome: a resource for the emerging insects as food and feed industry.</title>
        <authorList>
            <person name="Eriksson T."/>
            <person name="Andere A."/>
            <person name="Kelstrup H."/>
            <person name="Emery V."/>
            <person name="Picard C."/>
        </authorList>
    </citation>
    <scope>NUCLEOTIDE SEQUENCE</scope>
    <source>
        <strain evidence="5">Stoneville</strain>
        <tissue evidence="5">Whole head</tissue>
    </source>
</reference>
<dbReference type="InterPro" id="IPR036259">
    <property type="entry name" value="MFS_trans_sf"/>
</dbReference>
<dbReference type="GO" id="GO:0007167">
    <property type="term" value="P:enzyme-linked receptor protein signaling pathway"/>
    <property type="evidence" value="ECO:0007669"/>
    <property type="project" value="TreeGrafter"/>
</dbReference>
<reference evidence="5" key="2">
    <citation type="submission" date="2021-08" db="EMBL/GenBank/DDBJ databases">
        <authorList>
            <person name="Eriksson T."/>
        </authorList>
    </citation>
    <scope>NUCLEOTIDE SEQUENCE</scope>
    <source>
        <strain evidence="5">Stoneville</strain>
        <tissue evidence="5">Whole head</tissue>
    </source>
</reference>
<dbReference type="InterPro" id="IPR036860">
    <property type="entry name" value="SH2_dom_sf"/>
</dbReference>
<dbReference type="EMBL" id="JABDTM020028622">
    <property type="protein sequence ID" value="KAH0808648.1"/>
    <property type="molecule type" value="Genomic_DNA"/>
</dbReference>
<keyword evidence="3" id="KW-0472">Membrane</keyword>
<feature type="transmembrane region" description="Helical" evidence="3">
    <location>
        <begin position="133"/>
        <end position="152"/>
    </location>
</feature>
<dbReference type="Gene3D" id="3.30.505.10">
    <property type="entry name" value="SH2 domain"/>
    <property type="match status" value="1"/>
</dbReference>
<evidence type="ECO:0000256" key="1">
    <source>
        <dbReference type="ARBA" id="ARBA00022999"/>
    </source>
</evidence>
<feature type="transmembrane region" description="Helical" evidence="3">
    <location>
        <begin position="397"/>
        <end position="419"/>
    </location>
</feature>
<comment type="caution">
    <text evidence="5">The sequence shown here is derived from an EMBL/GenBank/DDBJ whole genome shotgun (WGS) entry which is preliminary data.</text>
</comment>
<evidence type="ECO:0000313" key="6">
    <source>
        <dbReference type="Proteomes" id="UP000719412"/>
    </source>
</evidence>
<name>A0A8J6H5V3_TENMO</name>
<dbReference type="Proteomes" id="UP000719412">
    <property type="component" value="Unassembled WGS sequence"/>
</dbReference>
<accession>A0A8J6H5V3</accession>
<dbReference type="AlphaFoldDB" id="A0A8J6H5V3"/>
<dbReference type="SUPFAM" id="SSF103473">
    <property type="entry name" value="MFS general substrate transporter"/>
    <property type="match status" value="1"/>
</dbReference>
<protein>
    <recommendedName>
        <fullName evidence="4">SH2 domain-containing protein</fullName>
    </recommendedName>
</protein>
<keyword evidence="3" id="KW-0812">Transmembrane</keyword>
<feature type="transmembrane region" description="Helical" evidence="3">
    <location>
        <begin position="337"/>
        <end position="358"/>
    </location>
</feature>
<keyword evidence="3" id="KW-1133">Transmembrane helix</keyword>
<feature type="transmembrane region" description="Helical" evidence="3">
    <location>
        <begin position="251"/>
        <end position="275"/>
    </location>
</feature>
<dbReference type="Gene3D" id="1.20.1250.20">
    <property type="entry name" value="MFS general substrate transporter like domains"/>
    <property type="match status" value="2"/>
</dbReference>
<evidence type="ECO:0000313" key="5">
    <source>
        <dbReference type="EMBL" id="KAH0808648.1"/>
    </source>
</evidence>
<feature type="transmembrane region" description="Helical" evidence="3">
    <location>
        <begin position="306"/>
        <end position="325"/>
    </location>
</feature>
<dbReference type="SUPFAM" id="SSF55550">
    <property type="entry name" value="SH2 domain"/>
    <property type="match status" value="1"/>
</dbReference>
<dbReference type="PROSITE" id="PS50001">
    <property type="entry name" value="SH2"/>
    <property type="match status" value="1"/>
</dbReference>
<sequence length="756" mass="85667">MEFTRSEVLLSVSYPPEELLSGIAGGCGLWQLCIIAAACTAEFLHAFDVYSLRTSTATFLNYTCKNGNGSRCFTANGSVCTEFIFYKQHPVTTFAEKLELICDKEWYVVWLENAYRIGLILGYGLTGGCADKFGLKISSMVFLALQCLTGLLTISMKEFAVVIFFLIIHGFCCTFLYVFPKTAVCDSVGNKWRTLALGATMLTFPVVLMVFPFFYNIFTDIAGVIAAVSVDNKVPKPSCFSDVWKPSTTRYPYLALLCCWFAEGVCVGVLMNHVYSGFAHIYLYGFCALVGCLIGIVLCYRIQHRVVIGVFGFLKSIFIGGLHLFNVLHNSKNNPGFIALEMLSGVLIWISFTALDNLTPRMFPTEMRNFCFGLCLSVFHVGYMIASLMLHSSPKEFWQIGVMLVVAATLETLASFWFWEVHNRELPDYLQDCENFKTYYKPTRYLNIFDRASQHEIEVKVMELNRTDWRVKKKTPPPSRQLRQTLLDMTSRVWQPHLEATSSTQTMIASANRNLRNEVWFFGDISPQQCKELLLSKPNGYFLVRNSRTFPGDFTLCLSFDDNVENYRIQMENRKWTIDNEKYFYTVQELIEHYKQDADGLSTRLVATVGPRKQRSEHVKFKDRRMSSPIVLRSVKKLSFYDNRVDSTVAQSMIIPVSQGSPPEELVTVVGGGCGRWQICITIVSFMVILIHGLDIYSSKAATPHFVNYTCADNSGSQCLNANGSKCENFVFWKQHDVTTFTEKVTVAYALPLEAI</sequence>
<evidence type="ECO:0000259" key="4">
    <source>
        <dbReference type="PROSITE" id="PS50001"/>
    </source>
</evidence>
<dbReference type="PANTHER" id="PTHR19969">
    <property type="entry name" value="SH2-SH3 ADAPTOR PROTEIN-RELATED"/>
    <property type="match status" value="1"/>
</dbReference>
<evidence type="ECO:0000256" key="2">
    <source>
        <dbReference type="PROSITE-ProRule" id="PRU00191"/>
    </source>
</evidence>
<dbReference type="PRINTS" id="PR00401">
    <property type="entry name" value="SH2DOMAIN"/>
</dbReference>
<proteinExistence type="predicted"/>
<feature type="transmembrane region" description="Helical" evidence="3">
    <location>
        <begin position="370"/>
        <end position="391"/>
    </location>
</feature>
<dbReference type="Pfam" id="PF00017">
    <property type="entry name" value="SH2"/>
    <property type="match status" value="1"/>
</dbReference>
<dbReference type="SMART" id="SM00252">
    <property type="entry name" value="SH2"/>
    <property type="match status" value="1"/>
</dbReference>
<feature type="domain" description="SH2" evidence="4">
    <location>
        <begin position="520"/>
        <end position="609"/>
    </location>
</feature>
<keyword evidence="6" id="KW-1185">Reference proteome</keyword>